<dbReference type="AlphaFoldDB" id="A0A811V364"/>
<name>A0A811V364_CERCA</name>
<feature type="region of interest" description="Disordered" evidence="1">
    <location>
        <begin position="1"/>
        <end position="20"/>
    </location>
</feature>
<reference evidence="2" key="1">
    <citation type="submission" date="2020-11" db="EMBL/GenBank/DDBJ databases">
        <authorList>
            <person name="Whitehead M."/>
        </authorList>
    </citation>
    <scope>NUCLEOTIDE SEQUENCE</scope>
    <source>
        <strain evidence="2">EGII</strain>
    </source>
</reference>
<comment type="caution">
    <text evidence="2">The sequence shown here is derived from an EMBL/GenBank/DDBJ whole genome shotgun (WGS) entry which is preliminary data.</text>
</comment>
<evidence type="ECO:0000256" key="1">
    <source>
        <dbReference type="SAM" id="MobiDB-lite"/>
    </source>
</evidence>
<evidence type="ECO:0000313" key="3">
    <source>
        <dbReference type="Proteomes" id="UP000606786"/>
    </source>
</evidence>
<dbReference type="Proteomes" id="UP000606786">
    <property type="component" value="Unassembled WGS sequence"/>
</dbReference>
<evidence type="ECO:0000313" key="2">
    <source>
        <dbReference type="EMBL" id="CAD7006032.1"/>
    </source>
</evidence>
<gene>
    <name evidence="2" type="ORF">CCAP1982_LOCUS14367</name>
</gene>
<dbReference type="EMBL" id="CAJHJT010000034">
    <property type="protein sequence ID" value="CAD7006032.1"/>
    <property type="molecule type" value="Genomic_DNA"/>
</dbReference>
<sequence length="137" mass="14991">MAVRKKVEVEEEEEEEQLNIENSVEDKSHWDGLRKKENLKVTGDRLTTLTHYTAGGGKQTQVGRSGGEQQKICLLIKSAIVVGFAAAAPARAADIWSPKAGFVENNDIASRRCRKVLTVATGFCIITTTTTSGRRTD</sequence>
<keyword evidence="3" id="KW-1185">Reference proteome</keyword>
<organism evidence="2 3">
    <name type="scientific">Ceratitis capitata</name>
    <name type="common">Mediterranean fruit fly</name>
    <name type="synonym">Tephritis capitata</name>
    <dbReference type="NCBI Taxonomy" id="7213"/>
    <lineage>
        <taxon>Eukaryota</taxon>
        <taxon>Metazoa</taxon>
        <taxon>Ecdysozoa</taxon>
        <taxon>Arthropoda</taxon>
        <taxon>Hexapoda</taxon>
        <taxon>Insecta</taxon>
        <taxon>Pterygota</taxon>
        <taxon>Neoptera</taxon>
        <taxon>Endopterygota</taxon>
        <taxon>Diptera</taxon>
        <taxon>Brachycera</taxon>
        <taxon>Muscomorpha</taxon>
        <taxon>Tephritoidea</taxon>
        <taxon>Tephritidae</taxon>
        <taxon>Ceratitis</taxon>
        <taxon>Ceratitis</taxon>
    </lineage>
</organism>
<protein>
    <submittedName>
        <fullName evidence="2">(Mediterranean fruit fly) hypothetical protein</fullName>
    </submittedName>
</protein>
<proteinExistence type="predicted"/>
<accession>A0A811V364</accession>
<feature type="compositionally biased region" description="Acidic residues" evidence="1">
    <location>
        <begin position="9"/>
        <end position="18"/>
    </location>
</feature>